<dbReference type="GO" id="GO:0008270">
    <property type="term" value="F:zinc ion binding"/>
    <property type="evidence" value="ECO:0007669"/>
    <property type="project" value="InterPro"/>
</dbReference>
<dbReference type="PANTHER" id="PTHR42742">
    <property type="entry name" value="TRANSCRIPTIONAL REPRESSOR MPRA"/>
    <property type="match status" value="1"/>
</dbReference>
<feature type="domain" description="Phosphomannose isomerase type I catalytic" evidence="7">
    <location>
        <begin position="12"/>
        <end position="117"/>
    </location>
</feature>
<dbReference type="InterPro" id="IPR046457">
    <property type="entry name" value="PMI_typeI_cat"/>
</dbReference>
<evidence type="ECO:0000256" key="3">
    <source>
        <dbReference type="ARBA" id="ARBA00029741"/>
    </source>
</evidence>
<dbReference type="SUPFAM" id="SSF51182">
    <property type="entry name" value="RmlC-like cupins"/>
    <property type="match status" value="1"/>
</dbReference>
<dbReference type="PANTHER" id="PTHR42742:SF3">
    <property type="entry name" value="FRUCTOKINASE"/>
    <property type="match status" value="1"/>
</dbReference>
<feature type="active site" evidence="6">
    <location>
        <position position="200"/>
    </location>
</feature>
<protein>
    <recommendedName>
        <fullName evidence="3">Phosphohexomutase</fullName>
    </recommendedName>
    <alternativeName>
        <fullName evidence="4">Phosphomannose isomerase</fullName>
    </alternativeName>
</protein>
<organism evidence="9 10">
    <name type="scientific">Myroides phaeus</name>
    <dbReference type="NCBI Taxonomy" id="702745"/>
    <lineage>
        <taxon>Bacteria</taxon>
        <taxon>Pseudomonadati</taxon>
        <taxon>Bacteroidota</taxon>
        <taxon>Flavobacteriia</taxon>
        <taxon>Flavobacteriales</taxon>
        <taxon>Flavobacteriaceae</taxon>
        <taxon>Myroides</taxon>
    </lineage>
</organism>
<dbReference type="InterPro" id="IPR011051">
    <property type="entry name" value="RmlC_Cupin_sf"/>
</dbReference>
<dbReference type="GO" id="GO:0005975">
    <property type="term" value="P:carbohydrate metabolic process"/>
    <property type="evidence" value="ECO:0007669"/>
    <property type="project" value="InterPro"/>
</dbReference>
<dbReference type="InterPro" id="IPR051804">
    <property type="entry name" value="Carb_Metab_Reg_Kinase/Isom"/>
</dbReference>
<dbReference type="Pfam" id="PF20511">
    <property type="entry name" value="PMI_typeI_cat"/>
    <property type="match status" value="1"/>
</dbReference>
<dbReference type="InterPro" id="IPR014628">
    <property type="entry name" value="Man6P_isomerase_Firm_short"/>
</dbReference>
<evidence type="ECO:0000256" key="1">
    <source>
        <dbReference type="ARBA" id="ARBA00022723"/>
    </source>
</evidence>
<feature type="binding site" evidence="5">
    <location>
        <position position="105"/>
    </location>
    <ligand>
        <name>Zn(2+)</name>
        <dbReference type="ChEBI" id="CHEBI:29105"/>
    </ligand>
</feature>
<evidence type="ECO:0000256" key="5">
    <source>
        <dbReference type="PIRSR" id="PIRSR036894-1"/>
    </source>
</evidence>
<reference evidence="10" key="1">
    <citation type="submission" date="2016-10" db="EMBL/GenBank/DDBJ databases">
        <authorList>
            <person name="Varghese N."/>
            <person name="Submissions S."/>
        </authorList>
    </citation>
    <scope>NUCLEOTIDE SEQUENCE [LARGE SCALE GENOMIC DNA]</scope>
    <source>
        <strain evidence="10">DSM 23313</strain>
    </source>
</reference>
<feature type="domain" description="Mannose-6-phosphate isomerase cupin" evidence="8">
    <location>
        <begin position="243"/>
        <end position="319"/>
    </location>
</feature>
<evidence type="ECO:0000256" key="2">
    <source>
        <dbReference type="ARBA" id="ARBA00022833"/>
    </source>
</evidence>
<dbReference type="CDD" id="cd07010">
    <property type="entry name" value="cupin_PMI_type_I_N_bac"/>
    <property type="match status" value="1"/>
</dbReference>
<dbReference type="Gene3D" id="2.60.120.10">
    <property type="entry name" value="Jelly Rolls"/>
    <property type="match status" value="2"/>
</dbReference>
<accession>A0A1G8H682</accession>
<evidence type="ECO:0000256" key="6">
    <source>
        <dbReference type="PIRSR" id="PIRSR036894-2"/>
    </source>
</evidence>
<keyword evidence="2 5" id="KW-0862">Zinc</keyword>
<evidence type="ECO:0000313" key="9">
    <source>
        <dbReference type="EMBL" id="SDI02148.1"/>
    </source>
</evidence>
<evidence type="ECO:0000313" key="10">
    <source>
        <dbReference type="Proteomes" id="UP000243588"/>
    </source>
</evidence>
<dbReference type="STRING" id="702745.SAMN05421818_1447"/>
<evidence type="ECO:0000259" key="8">
    <source>
        <dbReference type="Pfam" id="PF21621"/>
    </source>
</evidence>
<dbReference type="EMBL" id="FNDQ01000044">
    <property type="protein sequence ID" value="SDI02148.1"/>
    <property type="molecule type" value="Genomic_DNA"/>
</dbReference>
<name>A0A1G8H682_9FLAO</name>
<keyword evidence="9" id="KW-0413">Isomerase</keyword>
<feature type="binding site" evidence="5">
    <location>
        <position position="122"/>
    </location>
    <ligand>
        <name>Zn(2+)</name>
        <dbReference type="ChEBI" id="CHEBI:29105"/>
    </ligand>
</feature>
<keyword evidence="1 5" id="KW-0479">Metal-binding</keyword>
<dbReference type="RefSeq" id="WP_090410520.1">
    <property type="nucleotide sequence ID" value="NZ_FNDQ01000044.1"/>
</dbReference>
<proteinExistence type="predicted"/>
<comment type="cofactor">
    <cofactor evidence="5">
        <name>Zn(2+)</name>
        <dbReference type="ChEBI" id="CHEBI:29105"/>
    </cofactor>
    <text evidence="5">Binds 1 zinc ion per subunit.</text>
</comment>
<dbReference type="GO" id="GO:0004476">
    <property type="term" value="F:mannose-6-phosphate isomerase activity"/>
    <property type="evidence" value="ECO:0007669"/>
    <property type="project" value="InterPro"/>
</dbReference>
<dbReference type="PIRSF" id="PIRSF036894">
    <property type="entry name" value="PMI_Firm_short"/>
    <property type="match status" value="1"/>
</dbReference>
<dbReference type="Proteomes" id="UP000243588">
    <property type="component" value="Unassembled WGS sequence"/>
</dbReference>
<keyword evidence="10" id="KW-1185">Reference proteome</keyword>
<evidence type="ECO:0000259" key="7">
    <source>
        <dbReference type="Pfam" id="PF20511"/>
    </source>
</evidence>
<dbReference type="InterPro" id="IPR049071">
    <property type="entry name" value="MPI_cupin_dom"/>
</dbReference>
<dbReference type="AlphaFoldDB" id="A0A1G8H682"/>
<dbReference type="Pfam" id="PF21621">
    <property type="entry name" value="MPI_cupin_dom"/>
    <property type="match status" value="1"/>
</dbReference>
<feature type="binding site" evidence="5">
    <location>
        <position position="180"/>
    </location>
    <ligand>
        <name>Zn(2+)</name>
        <dbReference type="ChEBI" id="CHEBI:29105"/>
    </ligand>
</feature>
<sequence>MNFIQYPILFNPILKDRIWGGTKLESVLGKDIHSSEVGESWEISGVPNDISIVANGAYKSMELDKLIAAYPQEVLGNSIIERFGLHFPLLFKFLDAKEDLSIQLHPNDLLAQKRHNSCGKTEMWYVMQADPGARVVVDFKEGVTQESYLEHLKKNTLPSILKEIPVKKGDVFFIDAGTIHAIGKGVLLAEIQQTSDITYRVYDWGRVDAKGNSRELHVDLALDAIDYNKKEVELQYSQEKNTINKIVECPFFSVNYIPLKGEFLKKKDSQRFYIYVVTEGECTMTIGSEKYQFQKGNTILVPALIENIQLSGDATLLEIFVS</sequence>
<gene>
    <name evidence="9" type="ORF">SAMN05421818_1447</name>
</gene>
<dbReference type="InterPro" id="IPR014710">
    <property type="entry name" value="RmlC-like_jellyroll"/>
</dbReference>
<evidence type="ECO:0000256" key="4">
    <source>
        <dbReference type="ARBA" id="ARBA00030762"/>
    </source>
</evidence>